<organism evidence="7 8">
    <name type="scientific">Serendipita vermifera MAFF 305830</name>
    <dbReference type="NCBI Taxonomy" id="933852"/>
    <lineage>
        <taxon>Eukaryota</taxon>
        <taxon>Fungi</taxon>
        <taxon>Dikarya</taxon>
        <taxon>Basidiomycota</taxon>
        <taxon>Agaricomycotina</taxon>
        <taxon>Agaricomycetes</taxon>
        <taxon>Sebacinales</taxon>
        <taxon>Serendipitaceae</taxon>
        <taxon>Serendipita</taxon>
    </lineage>
</organism>
<dbReference type="PANTHER" id="PTHR31794:SF2">
    <property type="entry name" value="AUXIN EFFLUX TRANSPORTER FAMILY PROTEIN (EUROFUNG)"/>
    <property type="match status" value="1"/>
</dbReference>
<keyword evidence="8" id="KW-1185">Reference proteome</keyword>
<name>A0A0C3ASP4_SERVB</name>
<feature type="transmembrane region" description="Helical" evidence="6">
    <location>
        <begin position="307"/>
        <end position="326"/>
    </location>
</feature>
<feature type="non-terminal residue" evidence="7">
    <location>
        <position position="1"/>
    </location>
</feature>
<evidence type="ECO:0000313" key="8">
    <source>
        <dbReference type="Proteomes" id="UP000054097"/>
    </source>
</evidence>
<feature type="transmembrane region" description="Helical" evidence="6">
    <location>
        <begin position="418"/>
        <end position="441"/>
    </location>
</feature>
<feature type="compositionally biased region" description="Polar residues" evidence="5">
    <location>
        <begin position="173"/>
        <end position="187"/>
    </location>
</feature>
<gene>
    <name evidence="7" type="ORF">M408DRAFT_79252</name>
</gene>
<proteinExistence type="predicted"/>
<reference evidence="8" key="2">
    <citation type="submission" date="2015-01" db="EMBL/GenBank/DDBJ databases">
        <title>Evolutionary Origins and Diversification of the Mycorrhizal Mutualists.</title>
        <authorList>
            <consortium name="DOE Joint Genome Institute"/>
            <consortium name="Mycorrhizal Genomics Consortium"/>
            <person name="Kohler A."/>
            <person name="Kuo A."/>
            <person name="Nagy L.G."/>
            <person name="Floudas D."/>
            <person name="Copeland A."/>
            <person name="Barry K.W."/>
            <person name="Cichocki N."/>
            <person name="Veneault-Fourrey C."/>
            <person name="LaButti K."/>
            <person name="Lindquist E.A."/>
            <person name="Lipzen A."/>
            <person name="Lundell T."/>
            <person name="Morin E."/>
            <person name="Murat C."/>
            <person name="Riley R."/>
            <person name="Ohm R."/>
            <person name="Sun H."/>
            <person name="Tunlid A."/>
            <person name="Henrissat B."/>
            <person name="Grigoriev I.V."/>
            <person name="Hibbett D.S."/>
            <person name="Martin F."/>
        </authorList>
    </citation>
    <scope>NUCLEOTIDE SEQUENCE [LARGE SCALE GENOMIC DNA]</scope>
    <source>
        <strain evidence="8">MAFF 305830</strain>
    </source>
</reference>
<evidence type="ECO:0000256" key="6">
    <source>
        <dbReference type="SAM" id="Phobius"/>
    </source>
</evidence>
<comment type="subcellular location">
    <subcellularLocation>
        <location evidence="1">Membrane</location>
        <topology evidence="1">Multi-pass membrane protein</topology>
    </subcellularLocation>
</comment>
<dbReference type="AlphaFoldDB" id="A0A0C3ASP4"/>
<dbReference type="GO" id="GO:0016020">
    <property type="term" value="C:membrane"/>
    <property type="evidence" value="ECO:0007669"/>
    <property type="project" value="UniProtKB-SubCell"/>
</dbReference>
<dbReference type="STRING" id="933852.A0A0C3ASP4"/>
<feature type="region of interest" description="Disordered" evidence="5">
    <location>
        <begin position="167"/>
        <end position="226"/>
    </location>
</feature>
<evidence type="ECO:0000256" key="3">
    <source>
        <dbReference type="ARBA" id="ARBA00022989"/>
    </source>
</evidence>
<keyword evidence="4 6" id="KW-0472">Membrane</keyword>
<evidence type="ECO:0000256" key="5">
    <source>
        <dbReference type="SAM" id="MobiDB-lite"/>
    </source>
</evidence>
<feature type="transmembrane region" description="Helical" evidence="6">
    <location>
        <begin position="491"/>
        <end position="510"/>
    </location>
</feature>
<accession>A0A0C3ASP4</accession>
<evidence type="ECO:0000256" key="4">
    <source>
        <dbReference type="ARBA" id="ARBA00023136"/>
    </source>
</evidence>
<feature type="transmembrane region" description="Helical" evidence="6">
    <location>
        <begin position="92"/>
        <end position="115"/>
    </location>
</feature>
<keyword evidence="3 6" id="KW-1133">Transmembrane helix</keyword>
<evidence type="ECO:0000256" key="2">
    <source>
        <dbReference type="ARBA" id="ARBA00022692"/>
    </source>
</evidence>
<reference evidence="7 8" key="1">
    <citation type="submission" date="2014-04" db="EMBL/GenBank/DDBJ databases">
        <authorList>
            <consortium name="DOE Joint Genome Institute"/>
            <person name="Kuo A."/>
            <person name="Zuccaro A."/>
            <person name="Kohler A."/>
            <person name="Nagy L.G."/>
            <person name="Floudas D."/>
            <person name="Copeland A."/>
            <person name="Barry K.W."/>
            <person name="Cichocki N."/>
            <person name="Veneault-Fourrey C."/>
            <person name="LaButti K."/>
            <person name="Lindquist E.A."/>
            <person name="Lipzen A."/>
            <person name="Lundell T."/>
            <person name="Morin E."/>
            <person name="Murat C."/>
            <person name="Sun H."/>
            <person name="Tunlid A."/>
            <person name="Henrissat B."/>
            <person name="Grigoriev I.V."/>
            <person name="Hibbett D.S."/>
            <person name="Martin F."/>
            <person name="Nordberg H.P."/>
            <person name="Cantor M.N."/>
            <person name="Hua S.X."/>
        </authorList>
    </citation>
    <scope>NUCLEOTIDE SEQUENCE [LARGE SCALE GENOMIC DNA]</scope>
    <source>
        <strain evidence="7 8">MAFF 305830</strain>
    </source>
</reference>
<feature type="transmembrane region" description="Helical" evidence="6">
    <location>
        <begin position="58"/>
        <end position="80"/>
    </location>
</feature>
<dbReference type="OrthoDB" id="2499604at2759"/>
<dbReference type="InterPro" id="IPR004776">
    <property type="entry name" value="Mem_transp_PIN-like"/>
</dbReference>
<dbReference type="Proteomes" id="UP000054097">
    <property type="component" value="Unassembled WGS sequence"/>
</dbReference>
<feature type="transmembrane region" description="Helical" evidence="6">
    <location>
        <begin position="31"/>
        <end position="52"/>
    </location>
</feature>
<dbReference type="HOGENOM" id="CLU_026460_0_0_1"/>
<sequence>SILEVFILCFAGWILARRNLLDKKTQKKLNILNINLFTPALLFSKVAFFLSPSKLKELWIIPFIFVIVTLTSMITSWGLAKACRLRRSQRSFAMAASMFMNSNSLPIALMQSLVVTVHGLKWGKDDTRDGMLGRSLTYLVLHSTFGMMLRWSFGVRLLAQADEEIEVVPPSDNPTQEAPNGRNTSPAKNKGDERQPLLSAGQRMARSVTEPVTQTESLGLPAPIRPARPPMVNKQSHFFYSFPNTPQLSSTSLAVSHQDLPEPTTHSPPEVSVTTQIASTVSSATSTTRTTLAKWGKGLKDFMTPPLYAALLSLIVACIQPLQHLLAVHLLPVKGAISSAGNCSIPITLVVLGGYFWRGDGSEENPTSNQQPPLRTDLPQQLQTAAPPLVRRKTRAASRSDTLWNGGNGNGNGENRTVLVAILSRMIITPVILLPIMALVMTKTTMRLFDDPVFVVANVLFISSPPALTLAQITQAASGDAFERLISKTIFWSYCIVTPITTMIYVFIGLELSRL</sequence>
<dbReference type="EMBL" id="KN824359">
    <property type="protein sequence ID" value="KIM22301.1"/>
    <property type="molecule type" value="Genomic_DNA"/>
</dbReference>
<evidence type="ECO:0000313" key="7">
    <source>
        <dbReference type="EMBL" id="KIM22301.1"/>
    </source>
</evidence>
<dbReference type="PANTHER" id="PTHR31794">
    <property type="entry name" value="AUXIN EFFLUX TRANSPORTER FAMILY PROTEIN (EUROFUNG)"/>
    <property type="match status" value="1"/>
</dbReference>
<protein>
    <recommendedName>
        <fullName evidence="9">Auxin efflux carrier</fullName>
    </recommendedName>
</protein>
<evidence type="ECO:0000256" key="1">
    <source>
        <dbReference type="ARBA" id="ARBA00004141"/>
    </source>
</evidence>
<dbReference type="Pfam" id="PF03547">
    <property type="entry name" value="Mem_trans"/>
    <property type="match status" value="1"/>
</dbReference>
<feature type="region of interest" description="Disordered" evidence="5">
    <location>
        <begin position="389"/>
        <end position="409"/>
    </location>
</feature>
<dbReference type="GO" id="GO:0005783">
    <property type="term" value="C:endoplasmic reticulum"/>
    <property type="evidence" value="ECO:0007669"/>
    <property type="project" value="TreeGrafter"/>
</dbReference>
<dbReference type="GO" id="GO:0055085">
    <property type="term" value="P:transmembrane transport"/>
    <property type="evidence" value="ECO:0007669"/>
    <property type="project" value="InterPro"/>
</dbReference>
<feature type="transmembrane region" description="Helical" evidence="6">
    <location>
        <begin position="453"/>
        <end position="471"/>
    </location>
</feature>
<evidence type="ECO:0008006" key="9">
    <source>
        <dbReference type="Google" id="ProtNLM"/>
    </source>
</evidence>
<keyword evidence="2 6" id="KW-0812">Transmembrane</keyword>